<dbReference type="RefSeq" id="WP_188440641.1">
    <property type="nucleotide sequence ID" value="NZ_BMGK01000004.1"/>
</dbReference>
<organism evidence="1 2">
    <name type="scientific">Planktosalinus lacus</name>
    <dbReference type="NCBI Taxonomy" id="1526573"/>
    <lineage>
        <taxon>Bacteria</taxon>
        <taxon>Pseudomonadati</taxon>
        <taxon>Bacteroidota</taxon>
        <taxon>Flavobacteriia</taxon>
        <taxon>Flavobacteriales</taxon>
        <taxon>Flavobacteriaceae</taxon>
        <taxon>Planktosalinus</taxon>
    </lineage>
</organism>
<dbReference type="AlphaFoldDB" id="A0A8J2V9K1"/>
<protein>
    <recommendedName>
        <fullName evidence="3">Lipocalin-like domain-containing protein</fullName>
    </recommendedName>
</protein>
<reference evidence="1" key="1">
    <citation type="journal article" date="2014" name="Int. J. Syst. Evol. Microbiol.">
        <title>Complete genome sequence of Corynebacterium casei LMG S-19264T (=DSM 44701T), isolated from a smear-ripened cheese.</title>
        <authorList>
            <consortium name="US DOE Joint Genome Institute (JGI-PGF)"/>
            <person name="Walter F."/>
            <person name="Albersmeier A."/>
            <person name="Kalinowski J."/>
            <person name="Ruckert C."/>
        </authorList>
    </citation>
    <scope>NUCLEOTIDE SEQUENCE</scope>
    <source>
        <strain evidence="1">CGMCC 1.12924</strain>
    </source>
</reference>
<proteinExistence type="predicted"/>
<evidence type="ECO:0000313" key="1">
    <source>
        <dbReference type="EMBL" id="GGD90129.1"/>
    </source>
</evidence>
<accession>A0A8J2V9K1</accession>
<evidence type="ECO:0000313" key="2">
    <source>
        <dbReference type="Proteomes" id="UP000652231"/>
    </source>
</evidence>
<comment type="caution">
    <text evidence="1">The sequence shown here is derived from an EMBL/GenBank/DDBJ whole genome shotgun (WGS) entry which is preliminary data.</text>
</comment>
<dbReference type="Proteomes" id="UP000652231">
    <property type="component" value="Unassembled WGS sequence"/>
</dbReference>
<dbReference type="EMBL" id="BMGK01000004">
    <property type="protein sequence ID" value="GGD90129.1"/>
    <property type="molecule type" value="Genomic_DNA"/>
</dbReference>
<sequence>MKTTYLILIALLCITTACTKDDKGQGDINIEGAWEVKATWDPYPEDSNTNWFVVNSDVDYYHTITFQDGLFNFNLINQQGYECYGEYTFEYDNEINKYRLYLNLSECNLGIYGWIIFSESVVELENNELIVFEGTNACDEGCGLKYKRLPI</sequence>
<reference evidence="1" key="2">
    <citation type="submission" date="2020-09" db="EMBL/GenBank/DDBJ databases">
        <authorList>
            <person name="Sun Q."/>
            <person name="Zhou Y."/>
        </authorList>
    </citation>
    <scope>NUCLEOTIDE SEQUENCE</scope>
    <source>
        <strain evidence="1">CGMCC 1.12924</strain>
    </source>
</reference>
<keyword evidence="2" id="KW-1185">Reference proteome</keyword>
<gene>
    <name evidence="1" type="ORF">GCM10011312_12550</name>
</gene>
<dbReference type="PROSITE" id="PS51257">
    <property type="entry name" value="PROKAR_LIPOPROTEIN"/>
    <property type="match status" value="1"/>
</dbReference>
<evidence type="ECO:0008006" key="3">
    <source>
        <dbReference type="Google" id="ProtNLM"/>
    </source>
</evidence>
<name>A0A8J2V9K1_9FLAO</name>